<dbReference type="InterPro" id="IPR043145">
    <property type="entry name" value="Znf_ZZ_sf"/>
</dbReference>
<feature type="region of interest" description="Disordered" evidence="5">
    <location>
        <begin position="43"/>
        <end position="78"/>
    </location>
</feature>
<keyword evidence="6" id="KW-0472">Membrane</keyword>
<dbReference type="InterPro" id="IPR052260">
    <property type="entry name" value="Autophagy_Rcpt_SigReg"/>
</dbReference>
<keyword evidence="9" id="KW-1185">Reference proteome</keyword>
<evidence type="ECO:0000256" key="1">
    <source>
        <dbReference type="ARBA" id="ARBA00022723"/>
    </source>
</evidence>
<evidence type="ECO:0000256" key="4">
    <source>
        <dbReference type="PROSITE-ProRule" id="PRU00228"/>
    </source>
</evidence>
<dbReference type="AlphaFoldDB" id="A0A136J290"/>
<dbReference type="STRING" id="196109.A0A136J290"/>
<keyword evidence="6" id="KW-0812">Transmembrane</keyword>
<feature type="transmembrane region" description="Helical" evidence="6">
    <location>
        <begin position="20"/>
        <end position="38"/>
    </location>
</feature>
<keyword evidence="3" id="KW-0862">Zinc</keyword>
<evidence type="ECO:0000313" key="9">
    <source>
        <dbReference type="Proteomes" id="UP000070501"/>
    </source>
</evidence>
<dbReference type="InterPro" id="IPR000433">
    <property type="entry name" value="Znf_ZZ"/>
</dbReference>
<dbReference type="SMART" id="SM00291">
    <property type="entry name" value="ZnF_ZZ"/>
    <property type="match status" value="1"/>
</dbReference>
<keyword evidence="1" id="KW-0479">Metal-binding</keyword>
<evidence type="ECO:0000313" key="8">
    <source>
        <dbReference type="EMBL" id="KXJ91204.1"/>
    </source>
</evidence>
<keyword evidence="6" id="KW-1133">Transmembrane helix</keyword>
<keyword evidence="2 4" id="KW-0863">Zinc-finger</keyword>
<dbReference type="InParanoid" id="A0A136J290"/>
<gene>
    <name evidence="8" type="ORF">Micbo1qcDRAFT_162824</name>
</gene>
<dbReference type="PROSITE" id="PS01357">
    <property type="entry name" value="ZF_ZZ_1"/>
    <property type="match status" value="1"/>
</dbReference>
<reference evidence="9" key="1">
    <citation type="submission" date="2016-02" db="EMBL/GenBank/DDBJ databases">
        <title>Draft genome sequence of Microdochium bolleyi, a fungal endophyte of beachgrass.</title>
        <authorList>
            <consortium name="DOE Joint Genome Institute"/>
            <person name="David A.S."/>
            <person name="May G."/>
            <person name="Haridas S."/>
            <person name="Lim J."/>
            <person name="Wang M."/>
            <person name="Labutti K."/>
            <person name="Lipzen A."/>
            <person name="Barry K."/>
            <person name="Grigoriev I.V."/>
        </authorList>
    </citation>
    <scope>NUCLEOTIDE SEQUENCE [LARGE SCALE GENOMIC DNA]</scope>
    <source>
        <strain evidence="9">J235TASD1</strain>
    </source>
</reference>
<organism evidence="8 9">
    <name type="scientific">Microdochium bolleyi</name>
    <dbReference type="NCBI Taxonomy" id="196109"/>
    <lineage>
        <taxon>Eukaryota</taxon>
        <taxon>Fungi</taxon>
        <taxon>Dikarya</taxon>
        <taxon>Ascomycota</taxon>
        <taxon>Pezizomycotina</taxon>
        <taxon>Sordariomycetes</taxon>
        <taxon>Xylariomycetidae</taxon>
        <taxon>Xylariales</taxon>
        <taxon>Microdochiaceae</taxon>
        <taxon>Microdochium</taxon>
    </lineage>
</organism>
<dbReference type="EMBL" id="KQ964250">
    <property type="protein sequence ID" value="KXJ91204.1"/>
    <property type="molecule type" value="Genomic_DNA"/>
</dbReference>
<dbReference type="Gene3D" id="3.30.60.90">
    <property type="match status" value="1"/>
</dbReference>
<evidence type="ECO:0000256" key="3">
    <source>
        <dbReference type="ARBA" id="ARBA00022833"/>
    </source>
</evidence>
<feature type="domain" description="ZZ-type" evidence="7">
    <location>
        <begin position="150"/>
        <end position="202"/>
    </location>
</feature>
<dbReference type="GO" id="GO:0008270">
    <property type="term" value="F:zinc ion binding"/>
    <property type="evidence" value="ECO:0007669"/>
    <property type="project" value="UniProtKB-KW"/>
</dbReference>
<dbReference type="SUPFAM" id="SSF57850">
    <property type="entry name" value="RING/U-box"/>
    <property type="match status" value="1"/>
</dbReference>
<evidence type="ECO:0000256" key="6">
    <source>
        <dbReference type="SAM" id="Phobius"/>
    </source>
</evidence>
<protein>
    <recommendedName>
        <fullName evidence="7">ZZ-type domain-containing protein</fullName>
    </recommendedName>
</protein>
<sequence length="219" mass="24232">MSSTSSSSAAASNLTRPRVAIAVVSTLSAIALGYYTYLQSSAAEPASLPPGSGLQRSNAVRRNRHGQHREEDTESEVADGERLVATADEILDQGDTTRNLRDADMLVDDQNNEEWYTDGVREPRQRSGENIVTLLFRVSEDNARRNAYVHRGCQCNGCGMVPIRGIRYRCANCADFDLCEACESQSLHNKTHVFYKVKIPAPPFGPRQIQPVWYPGDPD</sequence>
<dbReference type="PANTHER" id="PTHR15090">
    <property type="entry name" value="SEQUESTOSOME 1-RELATED"/>
    <property type="match status" value="1"/>
</dbReference>
<dbReference type="Proteomes" id="UP000070501">
    <property type="component" value="Unassembled WGS sequence"/>
</dbReference>
<feature type="non-terminal residue" evidence="8">
    <location>
        <position position="219"/>
    </location>
</feature>
<evidence type="ECO:0000256" key="2">
    <source>
        <dbReference type="ARBA" id="ARBA00022771"/>
    </source>
</evidence>
<dbReference type="CDD" id="cd02340">
    <property type="entry name" value="ZZ_NBR1_like"/>
    <property type="match status" value="1"/>
</dbReference>
<dbReference type="PROSITE" id="PS50135">
    <property type="entry name" value="ZF_ZZ_2"/>
    <property type="match status" value="1"/>
</dbReference>
<accession>A0A136J290</accession>
<evidence type="ECO:0000256" key="5">
    <source>
        <dbReference type="SAM" id="MobiDB-lite"/>
    </source>
</evidence>
<evidence type="ECO:0000259" key="7">
    <source>
        <dbReference type="PROSITE" id="PS50135"/>
    </source>
</evidence>
<proteinExistence type="predicted"/>
<name>A0A136J290_9PEZI</name>
<dbReference type="OrthoDB" id="5240049at2759"/>
<dbReference type="Pfam" id="PF00569">
    <property type="entry name" value="ZZ"/>
    <property type="match status" value="1"/>
</dbReference>